<keyword evidence="5 8" id="KW-0472">Membrane</keyword>
<reference evidence="9 10" key="1">
    <citation type="submission" date="2019-02" db="EMBL/GenBank/DDBJ databases">
        <title>Genomic Encyclopedia of Type Strains, Phase IV (KMG-IV): sequencing the most valuable type-strain genomes for metagenomic binning, comparative biology and taxonomic classification.</title>
        <authorList>
            <person name="Goeker M."/>
        </authorList>
    </citation>
    <scope>NUCLEOTIDE SEQUENCE [LARGE SCALE GENOMIC DNA]</scope>
    <source>
        <strain evidence="9 10">DSM 29486</strain>
    </source>
</reference>
<dbReference type="InterPro" id="IPR020781">
    <property type="entry name" value="ATPase_OSCP/d_CS"/>
</dbReference>
<evidence type="ECO:0000256" key="8">
    <source>
        <dbReference type="HAMAP-Rule" id="MF_01416"/>
    </source>
</evidence>
<evidence type="ECO:0000256" key="3">
    <source>
        <dbReference type="ARBA" id="ARBA00022781"/>
    </source>
</evidence>
<organism evidence="9 10">
    <name type="scientific">Cuneatibacter caecimuris</name>
    <dbReference type="NCBI Taxonomy" id="1796618"/>
    <lineage>
        <taxon>Bacteria</taxon>
        <taxon>Bacillati</taxon>
        <taxon>Bacillota</taxon>
        <taxon>Clostridia</taxon>
        <taxon>Lachnospirales</taxon>
        <taxon>Lachnospiraceae</taxon>
        <taxon>Cuneatibacter</taxon>
    </lineage>
</organism>
<dbReference type="NCBIfam" id="TIGR01145">
    <property type="entry name" value="ATP_synt_delta"/>
    <property type="match status" value="1"/>
</dbReference>
<keyword evidence="2 8" id="KW-0813">Transport</keyword>
<dbReference type="Gene3D" id="1.10.520.20">
    <property type="entry name" value="N-terminal domain of the delta subunit of the F1F0-ATP synthase"/>
    <property type="match status" value="1"/>
</dbReference>
<keyword evidence="3 8" id="KW-0375">Hydrogen ion transport</keyword>
<protein>
    <recommendedName>
        <fullName evidence="8">ATP synthase subunit delta</fullName>
    </recommendedName>
    <alternativeName>
        <fullName evidence="8">ATP synthase F(1) sector subunit delta</fullName>
    </alternativeName>
    <alternativeName>
        <fullName evidence="8">F-type ATPase subunit delta</fullName>
        <shortName evidence="8">F-ATPase subunit delta</shortName>
    </alternativeName>
</protein>
<dbReference type="EMBL" id="SGXF01000004">
    <property type="protein sequence ID" value="RZS94425.1"/>
    <property type="molecule type" value="Genomic_DNA"/>
</dbReference>
<keyword evidence="4 8" id="KW-0406">Ion transport</keyword>
<dbReference type="PROSITE" id="PS00389">
    <property type="entry name" value="ATPASE_DELTA"/>
    <property type="match status" value="1"/>
</dbReference>
<evidence type="ECO:0000256" key="1">
    <source>
        <dbReference type="ARBA" id="ARBA00004370"/>
    </source>
</evidence>
<evidence type="ECO:0000256" key="2">
    <source>
        <dbReference type="ARBA" id="ARBA00022448"/>
    </source>
</evidence>
<keyword evidence="8" id="KW-1003">Cell membrane</keyword>
<keyword evidence="10" id="KW-1185">Reference proteome</keyword>
<dbReference type="Proteomes" id="UP000292927">
    <property type="component" value="Unassembled WGS sequence"/>
</dbReference>
<dbReference type="PANTHER" id="PTHR11910">
    <property type="entry name" value="ATP SYNTHASE DELTA CHAIN"/>
    <property type="match status" value="1"/>
</dbReference>
<comment type="subcellular location">
    <subcellularLocation>
        <location evidence="8">Cell membrane</location>
        <topology evidence="8">Peripheral membrane protein</topology>
    </subcellularLocation>
    <subcellularLocation>
        <location evidence="1">Membrane</location>
    </subcellularLocation>
</comment>
<dbReference type="InterPro" id="IPR026015">
    <property type="entry name" value="ATP_synth_OSCP/delta_N_sf"/>
</dbReference>
<dbReference type="GO" id="GO:0046933">
    <property type="term" value="F:proton-transporting ATP synthase activity, rotational mechanism"/>
    <property type="evidence" value="ECO:0007669"/>
    <property type="project" value="UniProtKB-UniRule"/>
</dbReference>
<comment type="caution">
    <text evidence="9">The sequence shown here is derived from an EMBL/GenBank/DDBJ whole genome shotgun (WGS) entry which is preliminary data.</text>
</comment>
<dbReference type="PRINTS" id="PR00125">
    <property type="entry name" value="ATPASEDELTA"/>
</dbReference>
<keyword evidence="7 8" id="KW-0066">ATP synthesis</keyword>
<dbReference type="HAMAP" id="MF_01416">
    <property type="entry name" value="ATP_synth_delta_bact"/>
    <property type="match status" value="1"/>
</dbReference>
<dbReference type="GO" id="GO:0045259">
    <property type="term" value="C:proton-transporting ATP synthase complex"/>
    <property type="evidence" value="ECO:0007669"/>
    <property type="project" value="UniProtKB-KW"/>
</dbReference>
<proteinExistence type="inferred from homology"/>
<evidence type="ECO:0000313" key="10">
    <source>
        <dbReference type="Proteomes" id="UP000292927"/>
    </source>
</evidence>
<dbReference type="AlphaFoldDB" id="A0A4Q7P3M5"/>
<comment type="similarity">
    <text evidence="8">Belongs to the ATPase delta chain family.</text>
</comment>
<name>A0A4Q7P3M5_9FIRM</name>
<sequence>MAKQVTKVYGDALFEAGLENSILPALREESREVRRLMEENPGLVSLLNHPQIEKQEKIQVVTEIFDGRISGIMTGFLREMVEKGRQKWMEKTLLYFEAKVKEYQHIGVVYVTAPAELSAGQKQNIENKLLKTTSYRSLEVTYDIDPELIGGLVIRIGDRVVDSSIKNRLESLRQALLKIQLTEEMNQKEGGVAP</sequence>
<evidence type="ECO:0000313" key="9">
    <source>
        <dbReference type="EMBL" id="RZS94425.1"/>
    </source>
</evidence>
<dbReference type="OrthoDB" id="9802471at2"/>
<dbReference type="SUPFAM" id="SSF47928">
    <property type="entry name" value="N-terminal domain of the delta subunit of the F1F0-ATP synthase"/>
    <property type="match status" value="1"/>
</dbReference>
<dbReference type="GO" id="GO:0005886">
    <property type="term" value="C:plasma membrane"/>
    <property type="evidence" value="ECO:0007669"/>
    <property type="project" value="UniProtKB-SubCell"/>
</dbReference>
<evidence type="ECO:0000256" key="5">
    <source>
        <dbReference type="ARBA" id="ARBA00023136"/>
    </source>
</evidence>
<dbReference type="Pfam" id="PF00213">
    <property type="entry name" value="OSCP"/>
    <property type="match status" value="1"/>
</dbReference>
<dbReference type="RefSeq" id="WP_130435537.1">
    <property type="nucleotide sequence ID" value="NZ_SGXF01000004.1"/>
</dbReference>
<gene>
    <name evidence="8" type="primary">atpH</name>
    <name evidence="9" type="ORF">EV209_2267</name>
</gene>
<evidence type="ECO:0000256" key="4">
    <source>
        <dbReference type="ARBA" id="ARBA00023065"/>
    </source>
</evidence>
<evidence type="ECO:0000256" key="6">
    <source>
        <dbReference type="ARBA" id="ARBA00023196"/>
    </source>
</evidence>
<comment type="function">
    <text evidence="8">F(1)F(0) ATP synthase produces ATP from ADP in the presence of a proton or sodium gradient. F-type ATPases consist of two structural domains, F(1) containing the extramembraneous catalytic core and F(0) containing the membrane proton channel, linked together by a central stalk and a peripheral stalk. During catalysis, ATP synthesis in the catalytic domain of F(1) is coupled via a rotary mechanism of the central stalk subunits to proton translocation.</text>
</comment>
<keyword evidence="6 8" id="KW-0139">CF(1)</keyword>
<accession>A0A4Q7P3M5</accession>
<evidence type="ECO:0000256" key="7">
    <source>
        <dbReference type="ARBA" id="ARBA00023310"/>
    </source>
</evidence>
<dbReference type="InterPro" id="IPR000711">
    <property type="entry name" value="ATPase_OSCP/dsu"/>
</dbReference>
<comment type="function">
    <text evidence="8">This protein is part of the stalk that links CF(0) to CF(1). It either transmits conformational changes from CF(0) to CF(1) or is implicated in proton conduction.</text>
</comment>